<dbReference type="STRING" id="1094619.G4ZQQ1"/>
<dbReference type="InterPro" id="IPR009091">
    <property type="entry name" value="RCC1/BLIP-II"/>
</dbReference>
<dbReference type="InterPro" id="IPR051210">
    <property type="entry name" value="Ub_ligase/GEF_domain"/>
</dbReference>
<dbReference type="Proteomes" id="UP000002640">
    <property type="component" value="Unassembled WGS sequence"/>
</dbReference>
<keyword evidence="1" id="KW-0677">Repeat</keyword>
<dbReference type="Pfam" id="PF00415">
    <property type="entry name" value="RCC1"/>
    <property type="match status" value="1"/>
</dbReference>
<protein>
    <submittedName>
        <fullName evidence="3">Uncharacterized protein</fullName>
    </submittedName>
</protein>
<dbReference type="InParanoid" id="G4ZQQ1"/>
<evidence type="ECO:0000256" key="2">
    <source>
        <dbReference type="PROSITE-ProRule" id="PRU00235"/>
    </source>
</evidence>
<evidence type="ECO:0000256" key="1">
    <source>
        <dbReference type="ARBA" id="ARBA00022737"/>
    </source>
</evidence>
<reference evidence="3 4" key="1">
    <citation type="journal article" date="2006" name="Science">
        <title>Phytophthora genome sequences uncover evolutionary origins and mechanisms of pathogenesis.</title>
        <authorList>
            <person name="Tyler B.M."/>
            <person name="Tripathy S."/>
            <person name="Zhang X."/>
            <person name="Dehal P."/>
            <person name="Jiang R.H."/>
            <person name="Aerts A."/>
            <person name="Arredondo F.D."/>
            <person name="Baxter L."/>
            <person name="Bensasson D."/>
            <person name="Beynon J.L."/>
            <person name="Chapman J."/>
            <person name="Damasceno C.M."/>
            <person name="Dorrance A.E."/>
            <person name="Dou D."/>
            <person name="Dickerman A.W."/>
            <person name="Dubchak I.L."/>
            <person name="Garbelotto M."/>
            <person name="Gijzen M."/>
            <person name="Gordon S.G."/>
            <person name="Govers F."/>
            <person name="Grunwald N.J."/>
            <person name="Huang W."/>
            <person name="Ivors K.L."/>
            <person name="Jones R.W."/>
            <person name="Kamoun S."/>
            <person name="Krampis K."/>
            <person name="Lamour K.H."/>
            <person name="Lee M.K."/>
            <person name="McDonald W.H."/>
            <person name="Medina M."/>
            <person name="Meijer H.J."/>
            <person name="Nordberg E.K."/>
            <person name="Maclean D.J."/>
            <person name="Ospina-Giraldo M.D."/>
            <person name="Morris P.F."/>
            <person name="Phuntumart V."/>
            <person name="Putnam N.H."/>
            <person name="Rash S."/>
            <person name="Rose J.K."/>
            <person name="Sakihama Y."/>
            <person name="Salamov A.A."/>
            <person name="Savidor A."/>
            <person name="Scheuring C.F."/>
            <person name="Smith B.M."/>
            <person name="Sobral B.W."/>
            <person name="Terry A."/>
            <person name="Torto-Alalibo T.A."/>
            <person name="Win J."/>
            <person name="Xu Z."/>
            <person name="Zhang H."/>
            <person name="Grigoriev I.V."/>
            <person name="Rokhsar D.S."/>
            <person name="Boore J.L."/>
        </authorList>
    </citation>
    <scope>NUCLEOTIDE SEQUENCE [LARGE SCALE GENOMIC DNA]</scope>
    <source>
        <strain evidence="3 4">P6497</strain>
    </source>
</reference>
<evidence type="ECO:0000313" key="4">
    <source>
        <dbReference type="Proteomes" id="UP000002640"/>
    </source>
</evidence>
<evidence type="ECO:0000313" key="3">
    <source>
        <dbReference type="EMBL" id="EGZ16152.1"/>
    </source>
</evidence>
<feature type="repeat" description="RCC1" evidence="2">
    <location>
        <begin position="92"/>
        <end position="150"/>
    </location>
</feature>
<sequence>MTPITVSGELLVLLHKPDPTHPLILRCGVFATYLLSCGSSKLWHWGLLPSDCKDSPFVRQGVPVRFPLLDENIALIDVSVGLEHVVVLSESGCVFTWGYGSSGQLGLGPAVTSNVGSEHPTQVDFFRNEADFCITAISCGWNHTVAVSRSSEVYAWGS</sequence>
<dbReference type="PANTHER" id="PTHR22870">
    <property type="entry name" value="REGULATOR OF CHROMOSOME CONDENSATION"/>
    <property type="match status" value="1"/>
</dbReference>
<dbReference type="Gene3D" id="2.130.10.30">
    <property type="entry name" value="Regulator of chromosome condensation 1/beta-lactamase-inhibitor protein II"/>
    <property type="match status" value="1"/>
</dbReference>
<dbReference type="SUPFAM" id="SSF50985">
    <property type="entry name" value="RCC1/BLIP-II"/>
    <property type="match status" value="1"/>
</dbReference>
<dbReference type="InterPro" id="IPR000408">
    <property type="entry name" value="Reg_chr_condens"/>
</dbReference>
<organism evidence="3 4">
    <name type="scientific">Phytophthora sojae (strain P6497)</name>
    <name type="common">Soybean stem and root rot agent</name>
    <name type="synonym">Phytophthora megasperma f. sp. glycines</name>
    <dbReference type="NCBI Taxonomy" id="1094619"/>
    <lineage>
        <taxon>Eukaryota</taxon>
        <taxon>Sar</taxon>
        <taxon>Stramenopiles</taxon>
        <taxon>Oomycota</taxon>
        <taxon>Peronosporomycetes</taxon>
        <taxon>Peronosporales</taxon>
        <taxon>Peronosporaceae</taxon>
        <taxon>Phytophthora</taxon>
    </lineage>
</organism>
<keyword evidence="4" id="KW-1185">Reference proteome</keyword>
<dbReference type="RefSeq" id="XP_009529901.1">
    <property type="nucleotide sequence ID" value="XM_009531606.1"/>
</dbReference>
<dbReference type="PROSITE" id="PS50012">
    <property type="entry name" value="RCC1_3"/>
    <property type="match status" value="1"/>
</dbReference>
<dbReference type="AlphaFoldDB" id="G4ZQQ1"/>
<feature type="non-terminal residue" evidence="3">
    <location>
        <position position="158"/>
    </location>
</feature>
<dbReference type="SMR" id="G4ZQQ1"/>
<dbReference type="GeneID" id="20659075"/>
<accession>G4ZQQ1</accession>
<dbReference type="EMBL" id="JH159155">
    <property type="protein sequence ID" value="EGZ16152.1"/>
    <property type="molecule type" value="Genomic_DNA"/>
</dbReference>
<name>G4ZQQ1_PHYSP</name>
<dbReference type="PANTHER" id="PTHR22870:SF466">
    <property type="entry name" value="ANKYRIN REPEAT-CONTAINING PROTEIN"/>
    <property type="match status" value="1"/>
</dbReference>
<gene>
    <name evidence="3" type="ORF">PHYSODRAFT_510114</name>
</gene>
<proteinExistence type="predicted"/>
<dbReference type="PROSITE" id="PS00626">
    <property type="entry name" value="RCC1_2"/>
    <property type="match status" value="1"/>
</dbReference>
<dbReference type="KEGG" id="psoj:PHYSODRAFT_510114"/>